<evidence type="ECO:0008006" key="4">
    <source>
        <dbReference type="Google" id="ProtNLM"/>
    </source>
</evidence>
<protein>
    <recommendedName>
        <fullName evidence="4">DUF2207 domain-containing protein</fullName>
    </recommendedName>
</protein>
<keyword evidence="3" id="KW-1185">Reference proteome</keyword>
<accession>A0ABY5M3J9</accession>
<feature type="transmembrane region" description="Helical" evidence="1">
    <location>
        <begin position="6"/>
        <end position="28"/>
    </location>
</feature>
<dbReference type="RefSeq" id="WP_232401959.1">
    <property type="nucleotide sequence ID" value="NZ_CP102173.1"/>
</dbReference>
<evidence type="ECO:0000256" key="1">
    <source>
        <dbReference type="SAM" id="Phobius"/>
    </source>
</evidence>
<name>A0ABY5M3J9_9ACTN</name>
<evidence type="ECO:0000313" key="2">
    <source>
        <dbReference type="EMBL" id="UUP12765.1"/>
    </source>
</evidence>
<reference evidence="2 3" key="1">
    <citation type="submission" date="2022-08" db="EMBL/GenBank/DDBJ databases">
        <title>novel species in genus Aeromicrobium.</title>
        <authorList>
            <person name="Ye L."/>
        </authorList>
    </citation>
    <scope>NUCLEOTIDE SEQUENCE [LARGE SCALE GENOMIC DNA]</scope>
    <source>
        <strain evidence="3">zg-Y1379</strain>
    </source>
</reference>
<keyword evidence="1" id="KW-0812">Transmembrane</keyword>
<gene>
    <name evidence="2" type="ORF">NQV15_12990</name>
</gene>
<organism evidence="2 3">
    <name type="scientific">Aeromicrobium wangtongii</name>
    <dbReference type="NCBI Taxonomy" id="2969247"/>
    <lineage>
        <taxon>Bacteria</taxon>
        <taxon>Bacillati</taxon>
        <taxon>Actinomycetota</taxon>
        <taxon>Actinomycetes</taxon>
        <taxon>Propionibacteriales</taxon>
        <taxon>Nocardioidaceae</taxon>
        <taxon>Aeromicrobium</taxon>
    </lineage>
</organism>
<dbReference type="EMBL" id="CP102173">
    <property type="protein sequence ID" value="UUP12765.1"/>
    <property type="molecule type" value="Genomic_DNA"/>
</dbReference>
<keyword evidence="1" id="KW-0472">Membrane</keyword>
<keyword evidence="1" id="KW-1133">Transmembrane helix</keyword>
<sequence length="307" mass="32835">MRSTWAGWALCLLGALVAVAGIAVMAVLGPDNRITTGPHPIETDDIAVVTAPKAIRWADVQVDVLAEVPVRKPIFVGVGNAVDVQDFVGGTQRLEITRFSRPWKIATREMDGEPNLPGAPTALDWWIDSGAGLGGASISTRLPDETVSIAILSVGSSNLSGLQVTVAYGVAGGFWKAAAVLLVGLAMLWSGFWLLRGPAWPDDGEDPDGPDPDDEGPEAVEEEIVYVYVDEDGVEREISPEEAAELEVTEEVEVEVVENVERTPAPDPEPAGPEDVVYVYVDDDGVEHEVSADELADFEVVDEQERP</sequence>
<evidence type="ECO:0000313" key="3">
    <source>
        <dbReference type="Proteomes" id="UP001316184"/>
    </source>
</evidence>
<proteinExistence type="predicted"/>
<dbReference type="Proteomes" id="UP001316184">
    <property type="component" value="Chromosome"/>
</dbReference>